<organism evidence="9 10">
    <name type="scientific">Aeromicrobium panaciterrae</name>
    <dbReference type="NCBI Taxonomy" id="363861"/>
    <lineage>
        <taxon>Bacteria</taxon>
        <taxon>Bacillati</taxon>
        <taxon>Actinomycetota</taxon>
        <taxon>Actinomycetes</taxon>
        <taxon>Propionibacteriales</taxon>
        <taxon>Nocardioidaceae</taxon>
        <taxon>Aeromicrobium</taxon>
    </lineage>
</organism>
<feature type="transmembrane region" description="Helical" evidence="7">
    <location>
        <begin position="234"/>
        <end position="256"/>
    </location>
</feature>
<feature type="domain" description="SSD" evidence="8">
    <location>
        <begin position="175"/>
        <end position="331"/>
    </location>
</feature>
<feature type="transmembrane region" description="Helical" evidence="7">
    <location>
        <begin position="609"/>
        <end position="642"/>
    </location>
</feature>
<keyword evidence="10" id="KW-1185">Reference proteome</keyword>
<gene>
    <name evidence="9" type="ORF">J2X11_001347</name>
</gene>
<dbReference type="PANTHER" id="PTHR33406">
    <property type="entry name" value="MEMBRANE PROTEIN MJ1562-RELATED"/>
    <property type="match status" value="1"/>
</dbReference>
<dbReference type="PANTHER" id="PTHR33406:SF6">
    <property type="entry name" value="MEMBRANE PROTEIN YDGH-RELATED"/>
    <property type="match status" value="1"/>
</dbReference>
<keyword evidence="5 7" id="KW-1133">Transmembrane helix</keyword>
<feature type="transmembrane region" description="Helical" evidence="7">
    <location>
        <begin position="648"/>
        <end position="671"/>
    </location>
</feature>
<protein>
    <submittedName>
        <fullName evidence="9">RND superfamily putative drug exporter</fullName>
    </submittedName>
</protein>
<keyword evidence="3" id="KW-1003">Cell membrane</keyword>
<evidence type="ECO:0000256" key="7">
    <source>
        <dbReference type="SAM" id="Phobius"/>
    </source>
</evidence>
<dbReference type="Gene3D" id="1.20.1640.10">
    <property type="entry name" value="Multidrug efflux transporter AcrB transmembrane domain"/>
    <property type="match status" value="2"/>
</dbReference>
<accession>A0ABU1UMU8</accession>
<feature type="transmembrane region" description="Helical" evidence="7">
    <location>
        <begin position="310"/>
        <end position="337"/>
    </location>
</feature>
<dbReference type="EMBL" id="JAVDWH010000001">
    <property type="protein sequence ID" value="MDR7086508.1"/>
    <property type="molecule type" value="Genomic_DNA"/>
</dbReference>
<evidence type="ECO:0000256" key="2">
    <source>
        <dbReference type="ARBA" id="ARBA00010157"/>
    </source>
</evidence>
<feature type="transmembrane region" description="Helical" evidence="7">
    <location>
        <begin position="277"/>
        <end position="298"/>
    </location>
</feature>
<dbReference type="Proteomes" id="UP001257739">
    <property type="component" value="Unassembled WGS sequence"/>
</dbReference>
<evidence type="ECO:0000256" key="6">
    <source>
        <dbReference type="ARBA" id="ARBA00023136"/>
    </source>
</evidence>
<feature type="transmembrane region" description="Helical" evidence="7">
    <location>
        <begin position="540"/>
        <end position="564"/>
    </location>
</feature>
<keyword evidence="4 7" id="KW-0812">Transmembrane</keyword>
<reference evidence="9 10" key="1">
    <citation type="submission" date="2023-07" db="EMBL/GenBank/DDBJ databases">
        <title>Sorghum-associated microbial communities from plants grown in Nebraska, USA.</title>
        <authorList>
            <person name="Schachtman D."/>
        </authorList>
    </citation>
    <scope>NUCLEOTIDE SEQUENCE [LARGE SCALE GENOMIC DNA]</scope>
    <source>
        <strain evidence="9 10">BE248</strain>
    </source>
</reference>
<sequence>MQRNFAGWVTHHWTKWVILALSLGLIMVMGSLGSKLTSVQENDISSWLPGSAESTKVINKSAEFSDPDAIPAVILYVNDAGITAADKAKATADAEAFKSVESVTNVVIGPIESEDGKALQVIPTLLLGDDGWDKLPDLMDDIGAIAKKDTGDLKVSLAGPAALGADQSEAFSGIDGILLLSAVLIVFIILLITYRSLQLAILFLICGVAAVGVAQGFVYLLAKYADLTVNGQSAGILSVLVLGAGVDYALLLVARYREELHNYEDRHEAMAHALHRAAPAILASGATVIIGLLCLMFAQMNSTAGLGPVGAAGIACALLVMMVTLPALLVIVGRWIFWPFVPRFGDPIKAEKGIWAKTGQRIAKRPRAVWVTTTLILIGLGFGITQLGANGLSNEDSFTKEQPSVVAEAKLAEHFPGGAGSPVAAVTNTAQAPAVVKALQGVEGLDPSSVAEKGAAGGTSYIEATLESAPDSKDAYDTIDRARDAAHAVDGADALVGGYTAINKDVQEASAEDNLLIIPIILIVVLLVLAILLRSIAAPVILLLTVVVSFAAALGISGLVFKYVFGFEGADSSLPLFIFVFLVALGIDYNIFLMTRVREEALKFGTRRGALIGLAATGGVITSAGFVLAGTFAALATLPIVFLAELGFAVAIGVLLDTIIVRSVLVTALNLDIGKKIWWPSKLAHKDDVPEGTAGDDLIEDKVKV</sequence>
<dbReference type="InterPro" id="IPR004869">
    <property type="entry name" value="MMPL_dom"/>
</dbReference>
<dbReference type="InterPro" id="IPR050545">
    <property type="entry name" value="Mycobact_MmpL"/>
</dbReference>
<evidence type="ECO:0000256" key="1">
    <source>
        <dbReference type="ARBA" id="ARBA00004651"/>
    </source>
</evidence>
<dbReference type="PROSITE" id="PS50156">
    <property type="entry name" value="SSD"/>
    <property type="match status" value="1"/>
</dbReference>
<evidence type="ECO:0000259" key="8">
    <source>
        <dbReference type="PROSITE" id="PS50156"/>
    </source>
</evidence>
<dbReference type="InterPro" id="IPR000731">
    <property type="entry name" value="SSD"/>
</dbReference>
<proteinExistence type="inferred from homology"/>
<comment type="similarity">
    <text evidence="2">Belongs to the resistance-nodulation-cell division (RND) (TC 2.A.6) family. MmpL subfamily.</text>
</comment>
<name>A0ABU1UMU8_9ACTN</name>
<dbReference type="Pfam" id="PF03176">
    <property type="entry name" value="MMPL"/>
    <property type="match status" value="2"/>
</dbReference>
<dbReference type="SUPFAM" id="SSF82866">
    <property type="entry name" value="Multidrug efflux transporter AcrB transmembrane domain"/>
    <property type="match status" value="2"/>
</dbReference>
<keyword evidence="6 7" id="KW-0472">Membrane</keyword>
<evidence type="ECO:0000313" key="10">
    <source>
        <dbReference type="Proteomes" id="UP001257739"/>
    </source>
</evidence>
<evidence type="ECO:0000256" key="3">
    <source>
        <dbReference type="ARBA" id="ARBA00022475"/>
    </source>
</evidence>
<feature type="transmembrane region" description="Helical" evidence="7">
    <location>
        <begin position="201"/>
        <end position="222"/>
    </location>
</feature>
<feature type="transmembrane region" description="Helical" evidence="7">
    <location>
        <begin position="176"/>
        <end position="194"/>
    </location>
</feature>
<comment type="caution">
    <text evidence="9">The sequence shown here is derived from an EMBL/GenBank/DDBJ whole genome shotgun (WGS) entry which is preliminary data.</text>
</comment>
<feature type="transmembrane region" description="Helical" evidence="7">
    <location>
        <begin position="368"/>
        <end position="389"/>
    </location>
</feature>
<dbReference type="RefSeq" id="WP_309968475.1">
    <property type="nucleotide sequence ID" value="NZ_JAVDWH010000001.1"/>
</dbReference>
<evidence type="ECO:0000256" key="5">
    <source>
        <dbReference type="ARBA" id="ARBA00022989"/>
    </source>
</evidence>
<evidence type="ECO:0000313" key="9">
    <source>
        <dbReference type="EMBL" id="MDR7086508.1"/>
    </source>
</evidence>
<feature type="transmembrane region" description="Helical" evidence="7">
    <location>
        <begin position="576"/>
        <end position="597"/>
    </location>
</feature>
<comment type="subcellular location">
    <subcellularLocation>
        <location evidence="1">Cell membrane</location>
        <topology evidence="1">Multi-pass membrane protein</topology>
    </subcellularLocation>
</comment>
<evidence type="ECO:0000256" key="4">
    <source>
        <dbReference type="ARBA" id="ARBA00022692"/>
    </source>
</evidence>
<feature type="transmembrane region" description="Helical" evidence="7">
    <location>
        <begin position="515"/>
        <end position="533"/>
    </location>
</feature>